<comment type="subcellular location">
    <subcellularLocation>
        <location evidence="1">Cell membrane</location>
    </subcellularLocation>
</comment>
<keyword evidence="7" id="KW-0325">Glycoprotein</keyword>
<reference evidence="10 11" key="1">
    <citation type="journal article" date="2014" name="Nat. Genet.">
        <title>Whole-genome sequence of a flatfish provides insights into ZW sex chromosome evolution and adaptation to a benthic lifestyle.</title>
        <authorList>
            <person name="Chen S."/>
            <person name="Zhang G."/>
            <person name="Shao C."/>
            <person name="Huang Q."/>
            <person name="Liu G."/>
            <person name="Zhang P."/>
            <person name="Song W."/>
            <person name="An N."/>
            <person name="Chalopin D."/>
            <person name="Volff J.N."/>
            <person name="Hong Y."/>
            <person name="Li Q."/>
            <person name="Sha Z."/>
            <person name="Zhou H."/>
            <person name="Xie M."/>
            <person name="Yu Q."/>
            <person name="Liu Y."/>
            <person name="Xiang H."/>
            <person name="Wang N."/>
            <person name="Wu K."/>
            <person name="Yang C."/>
            <person name="Zhou Q."/>
            <person name="Liao X."/>
            <person name="Yang L."/>
            <person name="Hu Q."/>
            <person name="Zhang J."/>
            <person name="Meng L."/>
            <person name="Jin L."/>
            <person name="Tian Y."/>
            <person name="Lian J."/>
            <person name="Yang J."/>
            <person name="Miao G."/>
            <person name="Liu S."/>
            <person name="Liang Z."/>
            <person name="Yan F."/>
            <person name="Li Y."/>
            <person name="Sun B."/>
            <person name="Zhang H."/>
            <person name="Zhang J."/>
            <person name="Zhu Y."/>
            <person name="Du M."/>
            <person name="Zhao Y."/>
            <person name="Schartl M."/>
            <person name="Tang Q."/>
            <person name="Wang J."/>
        </authorList>
    </citation>
    <scope>NUCLEOTIDE SEQUENCE</scope>
</reference>
<dbReference type="Pfam" id="PF00028">
    <property type="entry name" value="Cadherin"/>
    <property type="match status" value="3"/>
</dbReference>
<evidence type="ECO:0000259" key="9">
    <source>
        <dbReference type="PROSITE" id="PS50268"/>
    </source>
</evidence>
<keyword evidence="2" id="KW-1003">Cell membrane</keyword>
<dbReference type="SUPFAM" id="SSF49313">
    <property type="entry name" value="Cadherin-like"/>
    <property type="match status" value="7"/>
</dbReference>
<evidence type="ECO:0000256" key="2">
    <source>
        <dbReference type="ARBA" id="ARBA00022475"/>
    </source>
</evidence>
<dbReference type="PANTHER" id="PTHR24027:SF419">
    <property type="entry name" value="CADHERIN-17"/>
    <property type="match status" value="1"/>
</dbReference>
<dbReference type="GO" id="GO:0016342">
    <property type="term" value="C:catenin complex"/>
    <property type="evidence" value="ECO:0007669"/>
    <property type="project" value="TreeGrafter"/>
</dbReference>
<feature type="domain" description="Cadherin" evidence="9">
    <location>
        <begin position="309"/>
        <end position="379"/>
    </location>
</feature>
<keyword evidence="11" id="KW-1185">Reference proteome</keyword>
<organism evidence="10 11">
    <name type="scientific">Cynoglossus semilaevis</name>
    <name type="common">Tongue sole</name>
    <dbReference type="NCBI Taxonomy" id="244447"/>
    <lineage>
        <taxon>Eukaryota</taxon>
        <taxon>Metazoa</taxon>
        <taxon>Chordata</taxon>
        <taxon>Craniata</taxon>
        <taxon>Vertebrata</taxon>
        <taxon>Euteleostomi</taxon>
        <taxon>Actinopterygii</taxon>
        <taxon>Neopterygii</taxon>
        <taxon>Teleostei</taxon>
        <taxon>Neoteleostei</taxon>
        <taxon>Acanthomorphata</taxon>
        <taxon>Carangaria</taxon>
        <taxon>Pleuronectiformes</taxon>
        <taxon>Pleuronectoidei</taxon>
        <taxon>Cynoglossidae</taxon>
        <taxon>Cynoglossinae</taxon>
        <taxon>Cynoglossus</taxon>
    </lineage>
</organism>
<reference evidence="10" key="3">
    <citation type="submission" date="2025-09" db="UniProtKB">
        <authorList>
            <consortium name="Ensembl"/>
        </authorList>
    </citation>
    <scope>IDENTIFICATION</scope>
</reference>
<dbReference type="GeneTree" id="ENSGT00940000157655"/>
<dbReference type="PROSITE" id="PS00232">
    <property type="entry name" value="CADHERIN_1"/>
    <property type="match status" value="2"/>
</dbReference>
<keyword evidence="6" id="KW-0472">Membrane</keyword>
<evidence type="ECO:0000256" key="5">
    <source>
        <dbReference type="ARBA" id="ARBA00022889"/>
    </source>
</evidence>
<dbReference type="GO" id="GO:0000902">
    <property type="term" value="P:cell morphogenesis"/>
    <property type="evidence" value="ECO:0007669"/>
    <property type="project" value="TreeGrafter"/>
</dbReference>
<dbReference type="SMART" id="SM00112">
    <property type="entry name" value="CA"/>
    <property type="match status" value="6"/>
</dbReference>
<dbReference type="InParanoid" id="A0A3P8UQ25"/>
<dbReference type="FunFam" id="2.60.40.60:FF:000011">
    <property type="entry name" value="Cadherin 1"/>
    <property type="match status" value="1"/>
</dbReference>
<dbReference type="PROSITE" id="PS50268">
    <property type="entry name" value="CADHERIN_2"/>
    <property type="match status" value="6"/>
</dbReference>
<dbReference type="Ensembl" id="ENSCSET00000002405.1">
    <property type="protein sequence ID" value="ENSCSEP00000002365.1"/>
    <property type="gene ID" value="ENSCSEG00000001585.1"/>
</dbReference>
<dbReference type="STRING" id="244447.ENSCSEP00000002365"/>
<evidence type="ECO:0000256" key="4">
    <source>
        <dbReference type="ARBA" id="ARBA00022837"/>
    </source>
</evidence>
<dbReference type="CDD" id="cd11304">
    <property type="entry name" value="Cadherin_repeat"/>
    <property type="match status" value="6"/>
</dbReference>
<dbReference type="GO" id="GO:0008013">
    <property type="term" value="F:beta-catenin binding"/>
    <property type="evidence" value="ECO:0007669"/>
    <property type="project" value="TreeGrafter"/>
</dbReference>
<reference evidence="10" key="2">
    <citation type="submission" date="2025-08" db="UniProtKB">
        <authorList>
            <consortium name="Ensembl"/>
        </authorList>
    </citation>
    <scope>IDENTIFICATION</scope>
</reference>
<dbReference type="GO" id="GO:0016477">
    <property type="term" value="P:cell migration"/>
    <property type="evidence" value="ECO:0007669"/>
    <property type="project" value="TreeGrafter"/>
</dbReference>
<evidence type="ECO:0000313" key="11">
    <source>
        <dbReference type="Proteomes" id="UP000265120"/>
    </source>
</evidence>
<dbReference type="InterPro" id="IPR039808">
    <property type="entry name" value="Cadherin"/>
</dbReference>
<dbReference type="Proteomes" id="UP000265120">
    <property type="component" value="Chromosome 13"/>
</dbReference>
<keyword evidence="4 8" id="KW-0106">Calcium</keyword>
<dbReference type="GO" id="GO:0007043">
    <property type="term" value="P:cell-cell junction assembly"/>
    <property type="evidence" value="ECO:0007669"/>
    <property type="project" value="TreeGrafter"/>
</dbReference>
<dbReference type="OMA" id="DVNNEMP"/>
<evidence type="ECO:0000256" key="6">
    <source>
        <dbReference type="ARBA" id="ARBA00023136"/>
    </source>
</evidence>
<dbReference type="InterPro" id="IPR020894">
    <property type="entry name" value="Cadherin_CS"/>
</dbReference>
<keyword evidence="3" id="KW-0677">Repeat</keyword>
<sequence length="789" mass="87826">MRTISEDFVWGKKDVFFRTGAHTAVCFSSHLLPAQFQVKHPGVTDFRLSGEGREDIKISKDGWLYLETPLDWSTQDHYILTVEALEGDVVVEGPAFVTINVLDVNNHAPQFSQGLYTAVVRENNAAGVAFTSVSASDGDDPKTPNAQLVYSLVSQLPNKENINLFQIDPVSGEISTTEEGQKLLKSREGIHYSRGEDRSTETLKTKFTDYCPVQKVPYEENPFFTCVENAEKRRRVIDPVNDPDYTLYVRVQDQSGASDTALSGNSIVHVVVQQNLWRNPGPIIITENLEEEYPLKIAEVQSNDPDAIYSLGQKERELSLFPFQITEDGKIFVTEPLNREDKDMYILVVFAKDVNNKEVDPPMEIHVSVEDVNDNAPVCAEEETVFEVQENEPAGSLIGQVLAYDDDQEGTVNSKLIFTFSSSMPPPSIFSIDAVTGNINALRSLQRKDQQIYTLNVQVSDPGFNVVCKVVIKVIDVNNELPLFEKNDYGSHSLAEDTPVGHTVVTMKATDDDEPESGSSVIEFHISAGNDDELFTVETDGKGVGHLVIAKPLDFETSPNYRLQIDARNPEPLMKGLEYGSESTMFVNISVDDVNEFPEFNLDIMELVVLENTTKGSVLLTVDAKDPEGKEIRFKLDGDSRGWLEIDAATGEIRTKDKLDREALESFEVTLTAFEKENPEMSSEHVLPVRVLDVNDNYPRLVETQAFICAGKPEPIIITAKDEDSAPFSQPFTFTLPKKSPNWDLKNVDGTSAKLSLKKTLTQDRTFMLSIDIKDNAGMGIPQPLEGES</sequence>
<dbReference type="GO" id="GO:0007156">
    <property type="term" value="P:homophilic cell adhesion via plasma membrane adhesion molecules"/>
    <property type="evidence" value="ECO:0007669"/>
    <property type="project" value="InterPro"/>
</dbReference>
<dbReference type="GO" id="GO:0005509">
    <property type="term" value="F:calcium ion binding"/>
    <property type="evidence" value="ECO:0007669"/>
    <property type="project" value="UniProtKB-UniRule"/>
</dbReference>
<feature type="domain" description="Cadherin" evidence="9">
    <location>
        <begin position="493"/>
        <end position="600"/>
    </location>
</feature>
<evidence type="ECO:0000256" key="7">
    <source>
        <dbReference type="ARBA" id="ARBA00023180"/>
    </source>
</evidence>
<dbReference type="GO" id="GO:0045296">
    <property type="term" value="F:cadherin binding"/>
    <property type="evidence" value="ECO:0007669"/>
    <property type="project" value="TreeGrafter"/>
</dbReference>
<dbReference type="AlphaFoldDB" id="A0A3P8UQ25"/>
<dbReference type="GO" id="GO:0034332">
    <property type="term" value="P:adherens junction organization"/>
    <property type="evidence" value="ECO:0007669"/>
    <property type="project" value="TreeGrafter"/>
</dbReference>
<evidence type="ECO:0000256" key="8">
    <source>
        <dbReference type="PROSITE-ProRule" id="PRU00043"/>
    </source>
</evidence>
<dbReference type="GO" id="GO:0060027">
    <property type="term" value="P:convergent extension involved in gastrulation"/>
    <property type="evidence" value="ECO:0007669"/>
    <property type="project" value="UniProtKB-ARBA"/>
</dbReference>
<evidence type="ECO:0000256" key="3">
    <source>
        <dbReference type="ARBA" id="ARBA00022737"/>
    </source>
</evidence>
<dbReference type="GO" id="GO:0005912">
    <property type="term" value="C:adherens junction"/>
    <property type="evidence" value="ECO:0007669"/>
    <property type="project" value="TreeGrafter"/>
</dbReference>
<dbReference type="InterPro" id="IPR015919">
    <property type="entry name" value="Cadherin-like_sf"/>
</dbReference>
<protein>
    <submittedName>
        <fullName evidence="10">Cadherin 17, LI cadherin (liver-intestine)</fullName>
    </submittedName>
</protein>
<dbReference type="PANTHER" id="PTHR24027">
    <property type="entry name" value="CADHERIN-23"/>
    <property type="match status" value="1"/>
</dbReference>
<name>A0A3P8UQ25_CYNSE</name>
<feature type="domain" description="Cadherin" evidence="9">
    <location>
        <begin position="46"/>
        <end position="111"/>
    </location>
</feature>
<evidence type="ECO:0000313" key="10">
    <source>
        <dbReference type="Ensembl" id="ENSCSEP00000002365.1"/>
    </source>
</evidence>
<proteinExistence type="predicted"/>
<keyword evidence="5" id="KW-0130">Cell adhesion</keyword>
<feature type="domain" description="Cadherin" evidence="9">
    <location>
        <begin position="601"/>
        <end position="701"/>
    </location>
</feature>
<dbReference type="GO" id="GO:0044331">
    <property type="term" value="P:cell-cell adhesion mediated by cadherin"/>
    <property type="evidence" value="ECO:0007669"/>
    <property type="project" value="TreeGrafter"/>
</dbReference>
<feature type="domain" description="Cadherin" evidence="9">
    <location>
        <begin position="112"/>
        <end position="284"/>
    </location>
</feature>
<accession>A0A3P8UQ25</accession>
<dbReference type="PRINTS" id="PR00205">
    <property type="entry name" value="CADHERIN"/>
</dbReference>
<evidence type="ECO:0000256" key="1">
    <source>
        <dbReference type="ARBA" id="ARBA00004236"/>
    </source>
</evidence>
<dbReference type="Gene3D" id="2.60.40.60">
    <property type="entry name" value="Cadherins"/>
    <property type="match status" value="7"/>
</dbReference>
<dbReference type="InterPro" id="IPR002126">
    <property type="entry name" value="Cadherin-like_dom"/>
</dbReference>
<dbReference type="FunFam" id="2.60.40.60:FF:000019">
    <property type="entry name" value="Cadherin 2"/>
    <property type="match status" value="1"/>
</dbReference>
<dbReference type="GO" id="GO:0016339">
    <property type="term" value="P:calcium-dependent cell-cell adhesion via plasma membrane cell adhesion molecules"/>
    <property type="evidence" value="ECO:0007669"/>
    <property type="project" value="TreeGrafter"/>
</dbReference>
<feature type="domain" description="Cadherin" evidence="9">
    <location>
        <begin position="380"/>
        <end position="484"/>
    </location>
</feature>